<name>A0A6J5UVT2_PRUAR</name>
<dbReference type="EMBL" id="CAEKDK010000005">
    <property type="protein sequence ID" value="CAB4279484.1"/>
    <property type="molecule type" value="Genomic_DNA"/>
</dbReference>
<dbReference type="Proteomes" id="UP000507222">
    <property type="component" value="Unassembled WGS sequence"/>
</dbReference>
<dbReference type="EMBL" id="CAEKKB010000005">
    <property type="protein sequence ID" value="CAB4309943.1"/>
    <property type="molecule type" value="Genomic_DNA"/>
</dbReference>
<protein>
    <submittedName>
        <fullName evidence="1">Uncharacterized protein</fullName>
    </submittedName>
</protein>
<evidence type="ECO:0000313" key="4">
    <source>
        <dbReference type="Proteomes" id="UP000507245"/>
    </source>
</evidence>
<evidence type="ECO:0000313" key="3">
    <source>
        <dbReference type="Proteomes" id="UP000507222"/>
    </source>
</evidence>
<dbReference type="Proteomes" id="UP000507245">
    <property type="component" value="Unassembled WGS sequence"/>
</dbReference>
<reference evidence="1 3" key="2">
    <citation type="submission" date="2020-05" db="EMBL/GenBank/DDBJ databases">
        <authorList>
            <person name="Campoy J."/>
            <person name="Schneeberger K."/>
            <person name="Spophaly S."/>
        </authorList>
    </citation>
    <scope>NUCLEOTIDE SEQUENCE [LARGE SCALE GENOMIC DNA]</scope>
    <source>
        <strain evidence="1">PruArmRojPasFocal</strain>
    </source>
</reference>
<sequence>MQFMKLNSKEKMWAEKVSNPQHLNLLPRFLMGVSFRLHDSSATPTYLFLPENQVKGLDASSAKSPCGHIFDVGTRLLHRSTIPQSKSFKPNGLVFSAYEKIYYISSLSYLHPFPKISFEKYDPDEKTWVSMPPFPFFNGYHMNIEGYAVCYGVILFSLGQMSMDFDNVAFHEIRKGRNGIN</sequence>
<proteinExistence type="predicted"/>
<gene>
    <name evidence="1" type="ORF">CURHAP_LOCUS31756</name>
    <name evidence="2" type="ORF">ORAREDHAP_LOCUS31372</name>
</gene>
<evidence type="ECO:0000313" key="2">
    <source>
        <dbReference type="EMBL" id="CAB4309943.1"/>
    </source>
</evidence>
<keyword evidence="4" id="KW-1185">Reference proteome</keyword>
<evidence type="ECO:0000313" key="1">
    <source>
        <dbReference type="EMBL" id="CAB4279484.1"/>
    </source>
</evidence>
<reference evidence="4" key="1">
    <citation type="journal article" date="2020" name="Genome Biol.">
        <title>Gamete binning: chromosome-level and haplotype-resolved genome assembly enabled by high-throughput single-cell sequencing of gamete genomes.</title>
        <authorList>
            <person name="Campoy J.A."/>
            <person name="Sun H."/>
            <person name="Goel M."/>
            <person name="Jiao W.-B."/>
            <person name="Folz-Donahue K."/>
            <person name="Wang N."/>
            <person name="Rubio M."/>
            <person name="Liu C."/>
            <person name="Kukat C."/>
            <person name="Ruiz D."/>
            <person name="Huettel B."/>
            <person name="Schneeberger K."/>
        </authorList>
    </citation>
    <scope>NUCLEOTIDE SEQUENCE [LARGE SCALE GENOMIC DNA]</scope>
    <source>
        <strain evidence="4">cv. Rojo Pasion</strain>
    </source>
</reference>
<dbReference type="AlphaFoldDB" id="A0A6J5UVT2"/>
<organism evidence="1 3">
    <name type="scientific">Prunus armeniaca</name>
    <name type="common">Apricot</name>
    <name type="synonym">Armeniaca vulgaris</name>
    <dbReference type="NCBI Taxonomy" id="36596"/>
    <lineage>
        <taxon>Eukaryota</taxon>
        <taxon>Viridiplantae</taxon>
        <taxon>Streptophyta</taxon>
        <taxon>Embryophyta</taxon>
        <taxon>Tracheophyta</taxon>
        <taxon>Spermatophyta</taxon>
        <taxon>Magnoliopsida</taxon>
        <taxon>eudicotyledons</taxon>
        <taxon>Gunneridae</taxon>
        <taxon>Pentapetalae</taxon>
        <taxon>rosids</taxon>
        <taxon>fabids</taxon>
        <taxon>Rosales</taxon>
        <taxon>Rosaceae</taxon>
        <taxon>Amygdaloideae</taxon>
        <taxon>Amygdaleae</taxon>
        <taxon>Prunus</taxon>
    </lineage>
</organism>
<accession>A0A6J5UVT2</accession>